<accession>A0A8C6QZY7</accession>
<dbReference type="Pfam" id="PF00048">
    <property type="entry name" value="IL8"/>
    <property type="match status" value="1"/>
</dbReference>
<evidence type="ECO:0000256" key="7">
    <source>
        <dbReference type="ARBA" id="ARBA00023157"/>
    </source>
</evidence>
<dbReference type="SUPFAM" id="SSF54117">
    <property type="entry name" value="Interleukin 8-like chemokines"/>
    <property type="match status" value="1"/>
</dbReference>
<keyword evidence="12" id="KW-1185">Reference proteome</keyword>
<proteinExistence type="inferred from homology"/>
<dbReference type="GO" id="GO:0010574">
    <property type="term" value="P:regulation of vascular endothelial growth factor production"/>
    <property type="evidence" value="ECO:0007669"/>
    <property type="project" value="Ensembl"/>
</dbReference>
<comment type="similarity">
    <text evidence="2 9">Belongs to the intercrine beta (chemokine CC) family.</text>
</comment>
<evidence type="ECO:0000256" key="6">
    <source>
        <dbReference type="ARBA" id="ARBA00022729"/>
    </source>
</evidence>
<comment type="subcellular location">
    <subcellularLocation>
        <location evidence="1 9">Secreted</location>
    </subcellularLocation>
</comment>
<keyword evidence="5 9" id="KW-0964">Secreted</keyword>
<dbReference type="GO" id="GO:2000427">
    <property type="term" value="P:positive regulation of apoptotic cell clearance"/>
    <property type="evidence" value="ECO:0007669"/>
    <property type="project" value="Ensembl"/>
</dbReference>
<evidence type="ECO:0000313" key="12">
    <source>
        <dbReference type="Proteomes" id="UP000694381"/>
    </source>
</evidence>
<dbReference type="GO" id="GO:0031727">
    <property type="term" value="F:CCR2 chemokine receptor binding"/>
    <property type="evidence" value="ECO:0007669"/>
    <property type="project" value="Ensembl"/>
</dbReference>
<evidence type="ECO:0000256" key="2">
    <source>
        <dbReference type="ARBA" id="ARBA00010868"/>
    </source>
</evidence>
<dbReference type="GO" id="GO:0006954">
    <property type="term" value="P:inflammatory response"/>
    <property type="evidence" value="ECO:0007669"/>
    <property type="project" value="UniProtKB-KW"/>
</dbReference>
<keyword evidence="7" id="KW-1015">Disulfide bond</keyword>
<feature type="domain" description="Chemokine interleukin-8-like" evidence="10">
    <location>
        <begin position="29"/>
        <end position="88"/>
    </location>
</feature>
<dbReference type="FunFam" id="2.40.50.40:FF:000002">
    <property type="entry name" value="C-C motif chemokine"/>
    <property type="match status" value="1"/>
</dbReference>
<dbReference type="GO" id="GO:0048245">
    <property type="term" value="P:eosinophil chemotaxis"/>
    <property type="evidence" value="ECO:0007669"/>
    <property type="project" value="TreeGrafter"/>
</dbReference>
<name>A0A8C6QZY7_NANGA</name>
<dbReference type="Proteomes" id="UP000694381">
    <property type="component" value="Unassembled WGS sequence"/>
</dbReference>
<dbReference type="GO" id="GO:0071356">
    <property type="term" value="P:cellular response to tumor necrosis factor"/>
    <property type="evidence" value="ECO:0007669"/>
    <property type="project" value="Ensembl"/>
</dbReference>
<dbReference type="GO" id="GO:0019233">
    <property type="term" value="P:sensory perception of pain"/>
    <property type="evidence" value="ECO:0007669"/>
    <property type="project" value="Ensembl"/>
</dbReference>
<dbReference type="GO" id="GO:0090026">
    <property type="term" value="P:positive regulation of monocyte chemotaxis"/>
    <property type="evidence" value="ECO:0007669"/>
    <property type="project" value="Ensembl"/>
</dbReference>
<dbReference type="PROSITE" id="PS51257">
    <property type="entry name" value="PROKAR_LIPOPROTEIN"/>
    <property type="match status" value="1"/>
</dbReference>
<dbReference type="Gene3D" id="2.40.50.40">
    <property type="match status" value="1"/>
</dbReference>
<dbReference type="GO" id="GO:0042056">
    <property type="term" value="F:chemoattractant activity"/>
    <property type="evidence" value="ECO:0007669"/>
    <property type="project" value="Ensembl"/>
</dbReference>
<dbReference type="GO" id="GO:0035684">
    <property type="term" value="P:helper T cell extravasation"/>
    <property type="evidence" value="ECO:0007669"/>
    <property type="project" value="Ensembl"/>
</dbReference>
<dbReference type="GO" id="GO:0061844">
    <property type="term" value="P:antimicrobial humoral immune response mediated by antimicrobial peptide"/>
    <property type="evidence" value="ECO:0007669"/>
    <property type="project" value="TreeGrafter"/>
</dbReference>
<dbReference type="Ensembl" id="ENSNGAT00000017150.1">
    <property type="protein sequence ID" value="ENSNGAP00000011599.1"/>
    <property type="gene ID" value="ENSNGAG00000013703.1"/>
</dbReference>
<feature type="chain" id="PRO_5034966181" description="C-C motif chemokine" evidence="9">
    <location>
        <begin position="22"/>
        <end position="150"/>
    </location>
</feature>
<evidence type="ECO:0000256" key="5">
    <source>
        <dbReference type="ARBA" id="ARBA00022525"/>
    </source>
</evidence>
<dbReference type="PROSITE" id="PS00472">
    <property type="entry name" value="SMALL_CYTOKINES_CC"/>
    <property type="match status" value="1"/>
</dbReference>
<reference evidence="11" key="1">
    <citation type="submission" date="2025-08" db="UniProtKB">
        <authorList>
            <consortium name="Ensembl"/>
        </authorList>
    </citation>
    <scope>IDENTIFICATION</scope>
</reference>
<keyword evidence="6 9" id="KW-0732">Signal</keyword>
<dbReference type="GO" id="GO:0016525">
    <property type="term" value="P:negative regulation of angiogenesis"/>
    <property type="evidence" value="ECO:0007669"/>
    <property type="project" value="Ensembl"/>
</dbReference>
<keyword evidence="8" id="KW-0395">Inflammatory response</keyword>
<dbReference type="GO" id="GO:0071347">
    <property type="term" value="P:cellular response to interleukin-1"/>
    <property type="evidence" value="ECO:0007669"/>
    <property type="project" value="Ensembl"/>
</dbReference>
<reference evidence="11" key="2">
    <citation type="submission" date="2025-09" db="UniProtKB">
        <authorList>
            <consortium name="Ensembl"/>
        </authorList>
    </citation>
    <scope>IDENTIFICATION</scope>
</reference>
<dbReference type="CDD" id="cd00272">
    <property type="entry name" value="Chemokine_CC"/>
    <property type="match status" value="1"/>
</dbReference>
<dbReference type="GO" id="GO:0050870">
    <property type="term" value="P:positive regulation of T cell activation"/>
    <property type="evidence" value="ECO:0007669"/>
    <property type="project" value="Ensembl"/>
</dbReference>
<evidence type="ECO:0000256" key="3">
    <source>
        <dbReference type="ARBA" id="ARBA00022500"/>
    </source>
</evidence>
<feature type="signal peptide" evidence="9">
    <location>
        <begin position="1"/>
        <end position="21"/>
    </location>
</feature>
<sequence length="150" mass="16282">MKVSAVCLLLAAAACSILVLAQPDAVNSPVTCCYTFNKRKIPENRLVSYRRITSSKCPKEAVILTTKQKKEICADPKQNWVQDYIAKLEQKSQQNPTLSGHTAILKRTSTLETSAPLNTNLTQESAANVSTTSLPLVTSNTATVATMKVN</sequence>
<dbReference type="SMART" id="SM00199">
    <property type="entry name" value="SCY"/>
    <property type="match status" value="1"/>
</dbReference>
<dbReference type="GO" id="GO:0051968">
    <property type="term" value="P:positive regulation of synaptic transmission, glutamatergic"/>
    <property type="evidence" value="ECO:0007669"/>
    <property type="project" value="Ensembl"/>
</dbReference>
<dbReference type="PANTHER" id="PTHR12015:SF209">
    <property type="entry name" value="C-C MOTIF CHEMOKINE 8"/>
    <property type="match status" value="1"/>
</dbReference>
<dbReference type="GO" id="GO:0038148">
    <property type="term" value="P:chemokine (C-C motif) ligand 2 signaling pathway"/>
    <property type="evidence" value="ECO:0007669"/>
    <property type="project" value="Ensembl"/>
</dbReference>
<dbReference type="InterPro" id="IPR001811">
    <property type="entry name" value="Chemokine_IL8-like_dom"/>
</dbReference>
<dbReference type="GO" id="GO:0097009">
    <property type="term" value="P:energy homeostasis"/>
    <property type="evidence" value="ECO:0007669"/>
    <property type="project" value="Ensembl"/>
</dbReference>
<dbReference type="GO" id="GO:0008009">
    <property type="term" value="F:chemokine activity"/>
    <property type="evidence" value="ECO:0007669"/>
    <property type="project" value="InterPro"/>
</dbReference>
<dbReference type="GO" id="GO:0009611">
    <property type="term" value="P:response to wounding"/>
    <property type="evidence" value="ECO:0007669"/>
    <property type="project" value="Ensembl"/>
</dbReference>
<evidence type="ECO:0000313" key="11">
    <source>
        <dbReference type="Ensembl" id="ENSNGAP00000011599.1"/>
    </source>
</evidence>
<evidence type="ECO:0000256" key="1">
    <source>
        <dbReference type="ARBA" id="ARBA00004613"/>
    </source>
</evidence>
<evidence type="ECO:0000256" key="4">
    <source>
        <dbReference type="ARBA" id="ARBA00022514"/>
    </source>
</evidence>
<dbReference type="GeneTree" id="ENSGT01130000278316"/>
<gene>
    <name evidence="11" type="primary">LOC103746102</name>
</gene>
<dbReference type="GO" id="GO:0090265">
    <property type="term" value="P:positive regulation of immune complex clearance by monocytes and macrophages"/>
    <property type="evidence" value="ECO:0007669"/>
    <property type="project" value="Ensembl"/>
</dbReference>
<dbReference type="InterPro" id="IPR039809">
    <property type="entry name" value="Chemokine_b/g/d"/>
</dbReference>
<keyword evidence="3 9" id="KW-0145">Chemotaxis</keyword>
<dbReference type="InterPro" id="IPR000827">
    <property type="entry name" value="Chemokine_CC_CS"/>
</dbReference>
<dbReference type="GO" id="GO:0071346">
    <property type="term" value="P:cellular response to type II interferon"/>
    <property type="evidence" value="ECO:0007669"/>
    <property type="project" value="Ensembl"/>
</dbReference>
<dbReference type="PANTHER" id="PTHR12015">
    <property type="entry name" value="SMALL INDUCIBLE CYTOKINE A"/>
    <property type="match status" value="1"/>
</dbReference>
<dbReference type="InterPro" id="IPR036048">
    <property type="entry name" value="Interleukin_8-like_sf"/>
</dbReference>
<evidence type="ECO:0000256" key="8">
    <source>
        <dbReference type="ARBA" id="ARBA00023198"/>
    </source>
</evidence>
<dbReference type="GO" id="GO:0071222">
    <property type="term" value="P:cellular response to lipopolysaccharide"/>
    <property type="evidence" value="ECO:0007669"/>
    <property type="project" value="Ensembl"/>
</dbReference>
<evidence type="ECO:0000256" key="9">
    <source>
        <dbReference type="RuleBase" id="RU361150"/>
    </source>
</evidence>
<dbReference type="GO" id="GO:0010759">
    <property type="term" value="P:positive regulation of macrophage chemotaxis"/>
    <property type="evidence" value="ECO:0007669"/>
    <property type="project" value="Ensembl"/>
</dbReference>
<keyword evidence="4 9" id="KW-0202">Cytokine</keyword>
<evidence type="ECO:0000259" key="10">
    <source>
        <dbReference type="SMART" id="SM00199"/>
    </source>
</evidence>
<dbReference type="GO" id="GO:0005615">
    <property type="term" value="C:extracellular space"/>
    <property type="evidence" value="ECO:0007669"/>
    <property type="project" value="UniProtKB-KW"/>
</dbReference>
<dbReference type="GO" id="GO:0010628">
    <property type="term" value="P:positive regulation of gene expression"/>
    <property type="evidence" value="ECO:0007669"/>
    <property type="project" value="Ensembl"/>
</dbReference>
<dbReference type="OMA" id="QKKEICA"/>
<organism evidence="11 12">
    <name type="scientific">Nannospalax galili</name>
    <name type="common">Northern Israeli blind subterranean mole rat</name>
    <name type="synonym">Spalax galili</name>
    <dbReference type="NCBI Taxonomy" id="1026970"/>
    <lineage>
        <taxon>Eukaryota</taxon>
        <taxon>Metazoa</taxon>
        <taxon>Chordata</taxon>
        <taxon>Craniata</taxon>
        <taxon>Vertebrata</taxon>
        <taxon>Euteleostomi</taxon>
        <taxon>Mammalia</taxon>
        <taxon>Eutheria</taxon>
        <taxon>Euarchontoglires</taxon>
        <taxon>Glires</taxon>
        <taxon>Rodentia</taxon>
        <taxon>Myomorpha</taxon>
        <taxon>Muroidea</taxon>
        <taxon>Spalacidae</taxon>
        <taxon>Spalacinae</taxon>
        <taxon>Nannospalax</taxon>
    </lineage>
</organism>
<dbReference type="AlphaFoldDB" id="A0A8C6QZY7"/>
<protein>
    <recommendedName>
        <fullName evidence="9">C-C motif chemokine</fullName>
    </recommendedName>
</protein>